<dbReference type="AlphaFoldDB" id="A0A0F9IG49"/>
<sequence length="127" mass="14431">RGRAIEKLTEGLPRSSWENFTECPFEDLRNPKRVHTDSFGNVHICQGLSMGNMWQTPLSKLVSSYAVDSHPICGPLAEGGPVLLAEEHKVEHQSEYVDACHFCYLLRLTLLTRFPEYLAPRQVYGLE</sequence>
<comment type="caution">
    <text evidence="1">The sequence shown here is derived from an EMBL/GenBank/DDBJ whole genome shotgun (WGS) entry which is preliminary data.</text>
</comment>
<accession>A0A0F9IG49</accession>
<evidence type="ECO:0000313" key="1">
    <source>
        <dbReference type="EMBL" id="KKL86357.1"/>
    </source>
</evidence>
<feature type="non-terminal residue" evidence="1">
    <location>
        <position position="1"/>
    </location>
</feature>
<organism evidence="1">
    <name type="scientific">marine sediment metagenome</name>
    <dbReference type="NCBI Taxonomy" id="412755"/>
    <lineage>
        <taxon>unclassified sequences</taxon>
        <taxon>metagenomes</taxon>
        <taxon>ecological metagenomes</taxon>
    </lineage>
</organism>
<protein>
    <submittedName>
        <fullName evidence="1">Uncharacterized protein</fullName>
    </submittedName>
</protein>
<name>A0A0F9IG49_9ZZZZ</name>
<gene>
    <name evidence="1" type="ORF">LCGC14_1945520</name>
</gene>
<proteinExistence type="predicted"/>
<reference evidence="1" key="1">
    <citation type="journal article" date="2015" name="Nature">
        <title>Complex archaea that bridge the gap between prokaryotes and eukaryotes.</title>
        <authorList>
            <person name="Spang A."/>
            <person name="Saw J.H."/>
            <person name="Jorgensen S.L."/>
            <person name="Zaremba-Niedzwiedzka K."/>
            <person name="Martijn J."/>
            <person name="Lind A.E."/>
            <person name="van Eijk R."/>
            <person name="Schleper C."/>
            <person name="Guy L."/>
            <person name="Ettema T.J."/>
        </authorList>
    </citation>
    <scope>NUCLEOTIDE SEQUENCE</scope>
</reference>
<dbReference type="EMBL" id="LAZR01021140">
    <property type="protein sequence ID" value="KKL86357.1"/>
    <property type="molecule type" value="Genomic_DNA"/>
</dbReference>